<gene>
    <name evidence="9" type="ORF">KTH90_23855</name>
</gene>
<evidence type="ECO:0000256" key="1">
    <source>
        <dbReference type="ARBA" id="ARBA00018672"/>
    </source>
</evidence>
<dbReference type="InterPro" id="IPR011006">
    <property type="entry name" value="CheY-like_superfamily"/>
</dbReference>
<feature type="domain" description="HTH araC/xylS-type" evidence="7">
    <location>
        <begin position="430"/>
        <end position="528"/>
    </location>
</feature>
<feature type="domain" description="Response regulatory" evidence="8">
    <location>
        <begin position="2"/>
        <end position="119"/>
    </location>
</feature>
<sequence>MNILIVDDDSYVLEMIRKKLDWERMGITEIFSATSANQAKEIITGQTIDILLSDIEMPGESGLELLEWVRRQNIDLEAMFLTSYAEFEYAKKAIELKSLEYYLKPVDEEALSRGICSAVIRCKDHKKIGDYIKQSKYLASHSHVIEEHFWRDIRTGHLENPAESIPERLKADALPYTPDQHFAVVQFRIMPLLNRDMDEYLRIHSCHIYKTLQDYYKDTYYQIVSKYTEYGGQFGLCLNLVSDICNLIDIKNTTYRFIEKLENRENLEIRAAITDIVHLDQIYAQTQYLRENLAGLIEIPEKVFSVADRIPREKITYNMPDLEIWETLFQSGRQDILSTKISDYLSRLAQRKKVSSFVLKMFRMDIEQLVYRYLSEQHVEMYKLFDEKEAEELCDLSIQSVDYMKQYAGYLITKSIEYAAMTEKTDSIITRVREYLDDHYQMPVTRNDLANVVYLNPDYLSRLFKKEMNTSINAYIIDKRIDRAKVLLEHSDMPVHAVSMEVGYSNFSYFTKLFHEKTGRTPNEFRRAGE</sequence>
<name>A0ABS6KEW6_9FIRM</name>
<keyword evidence="6" id="KW-0597">Phosphoprotein</keyword>
<evidence type="ECO:0000259" key="8">
    <source>
        <dbReference type="PROSITE" id="PS50110"/>
    </source>
</evidence>
<dbReference type="SUPFAM" id="SSF52172">
    <property type="entry name" value="CheY-like"/>
    <property type="match status" value="1"/>
</dbReference>
<dbReference type="RefSeq" id="WP_238727562.1">
    <property type="nucleotide sequence ID" value="NZ_JAHQCX010000027.1"/>
</dbReference>
<keyword evidence="3" id="KW-0238">DNA-binding</keyword>
<dbReference type="Proteomes" id="UP001314681">
    <property type="component" value="Unassembled WGS sequence"/>
</dbReference>
<dbReference type="Gene3D" id="1.10.10.60">
    <property type="entry name" value="Homeodomain-like"/>
    <property type="match status" value="2"/>
</dbReference>
<dbReference type="Pfam" id="PF12833">
    <property type="entry name" value="HTH_18"/>
    <property type="match status" value="1"/>
</dbReference>
<evidence type="ECO:0000256" key="5">
    <source>
        <dbReference type="ARBA" id="ARBA00024867"/>
    </source>
</evidence>
<dbReference type="PANTHER" id="PTHR43280:SF10">
    <property type="entry name" value="REGULATORY PROTEIN POCR"/>
    <property type="match status" value="1"/>
</dbReference>
<evidence type="ECO:0000256" key="4">
    <source>
        <dbReference type="ARBA" id="ARBA00023163"/>
    </source>
</evidence>
<reference evidence="9 10" key="1">
    <citation type="submission" date="2021-06" db="EMBL/GenBank/DDBJ databases">
        <title>Description of novel taxa of the family Lachnospiraceae.</title>
        <authorList>
            <person name="Chaplin A.V."/>
            <person name="Sokolova S.R."/>
            <person name="Pikina A.P."/>
            <person name="Korzhanova M."/>
            <person name="Belova V."/>
            <person name="Korostin D."/>
            <person name="Efimov B.A."/>
        </authorList>
    </citation>
    <scope>NUCLEOTIDE SEQUENCE [LARGE SCALE GENOMIC DNA]</scope>
    <source>
        <strain evidence="9 10">ASD4241</strain>
    </source>
</reference>
<dbReference type="PROSITE" id="PS01124">
    <property type="entry name" value="HTH_ARAC_FAMILY_2"/>
    <property type="match status" value="1"/>
</dbReference>
<evidence type="ECO:0000256" key="2">
    <source>
        <dbReference type="ARBA" id="ARBA00023015"/>
    </source>
</evidence>
<evidence type="ECO:0000256" key="6">
    <source>
        <dbReference type="PROSITE-ProRule" id="PRU00169"/>
    </source>
</evidence>
<dbReference type="Gene3D" id="3.40.50.2300">
    <property type="match status" value="1"/>
</dbReference>
<keyword evidence="4" id="KW-0804">Transcription</keyword>
<evidence type="ECO:0000313" key="10">
    <source>
        <dbReference type="Proteomes" id="UP001314681"/>
    </source>
</evidence>
<feature type="modified residue" description="4-aspartylphosphate" evidence="6">
    <location>
        <position position="54"/>
    </location>
</feature>
<dbReference type="Pfam" id="PF00072">
    <property type="entry name" value="Response_reg"/>
    <property type="match status" value="1"/>
</dbReference>
<protein>
    <recommendedName>
        <fullName evidence="1">Stage 0 sporulation protein A homolog</fullName>
    </recommendedName>
</protein>
<comment type="function">
    <text evidence="5">May play the central regulatory role in sporulation. It may be an element of the effector pathway responsible for the activation of sporulation genes in response to nutritional stress. Spo0A may act in concert with spo0H (a sigma factor) to control the expression of some genes that are critical to the sporulation process.</text>
</comment>
<dbReference type="SMART" id="SM00342">
    <property type="entry name" value="HTH_ARAC"/>
    <property type="match status" value="1"/>
</dbReference>
<keyword evidence="2" id="KW-0805">Transcription regulation</keyword>
<dbReference type="PROSITE" id="PS50110">
    <property type="entry name" value="RESPONSE_REGULATORY"/>
    <property type="match status" value="1"/>
</dbReference>
<evidence type="ECO:0000259" key="7">
    <source>
        <dbReference type="PROSITE" id="PS01124"/>
    </source>
</evidence>
<comment type="caution">
    <text evidence="9">The sequence shown here is derived from an EMBL/GenBank/DDBJ whole genome shotgun (WGS) entry which is preliminary data.</text>
</comment>
<dbReference type="InterPro" id="IPR009057">
    <property type="entry name" value="Homeodomain-like_sf"/>
</dbReference>
<organism evidence="9 10">
    <name type="scientific">Diplocloster modestus</name>
    <dbReference type="NCBI Taxonomy" id="2850322"/>
    <lineage>
        <taxon>Bacteria</taxon>
        <taxon>Bacillati</taxon>
        <taxon>Bacillota</taxon>
        <taxon>Clostridia</taxon>
        <taxon>Lachnospirales</taxon>
        <taxon>Lachnospiraceae</taxon>
        <taxon>Diplocloster</taxon>
    </lineage>
</organism>
<accession>A0ABS6KEW6</accession>
<dbReference type="SUPFAM" id="SSF46689">
    <property type="entry name" value="Homeodomain-like"/>
    <property type="match status" value="2"/>
</dbReference>
<dbReference type="InterPro" id="IPR001789">
    <property type="entry name" value="Sig_transdc_resp-reg_receiver"/>
</dbReference>
<dbReference type="InterPro" id="IPR018060">
    <property type="entry name" value="HTH_AraC"/>
</dbReference>
<dbReference type="PANTHER" id="PTHR43280">
    <property type="entry name" value="ARAC-FAMILY TRANSCRIPTIONAL REGULATOR"/>
    <property type="match status" value="1"/>
</dbReference>
<evidence type="ECO:0000256" key="3">
    <source>
        <dbReference type="ARBA" id="ARBA00023125"/>
    </source>
</evidence>
<dbReference type="SMART" id="SM00448">
    <property type="entry name" value="REC"/>
    <property type="match status" value="1"/>
</dbReference>
<dbReference type="EMBL" id="JAHQCX010000027">
    <property type="protein sequence ID" value="MBU9729029.1"/>
    <property type="molecule type" value="Genomic_DNA"/>
</dbReference>
<evidence type="ECO:0000313" key="9">
    <source>
        <dbReference type="EMBL" id="MBU9729029.1"/>
    </source>
</evidence>
<proteinExistence type="predicted"/>
<keyword evidence="10" id="KW-1185">Reference proteome</keyword>
<dbReference type="CDD" id="cd17536">
    <property type="entry name" value="REC_YesN-like"/>
    <property type="match status" value="1"/>
</dbReference>